<evidence type="ECO:0000313" key="6">
    <source>
        <dbReference type="Proteomes" id="UP000001064"/>
    </source>
</evidence>
<evidence type="ECO:0000256" key="3">
    <source>
        <dbReference type="ARBA" id="ARBA00022691"/>
    </source>
</evidence>
<evidence type="ECO:0000256" key="2">
    <source>
        <dbReference type="ARBA" id="ARBA00022679"/>
    </source>
</evidence>
<dbReference type="KEGG" id="dpp:DICPUDRAFT_90323"/>
<accession>F1A1T7</accession>
<dbReference type="EMBL" id="GL871386">
    <property type="protein sequence ID" value="EGC29833.1"/>
    <property type="molecule type" value="Genomic_DNA"/>
</dbReference>
<feature type="domain" description="SET" evidence="4">
    <location>
        <begin position="33"/>
        <end position="305"/>
    </location>
</feature>
<dbReference type="AlphaFoldDB" id="F1A1T7"/>
<dbReference type="GO" id="GO:0032259">
    <property type="term" value="P:methylation"/>
    <property type="evidence" value="ECO:0007669"/>
    <property type="project" value="UniProtKB-KW"/>
</dbReference>
<dbReference type="RefSeq" id="XP_003293631.1">
    <property type="nucleotide sequence ID" value="XM_003293583.1"/>
</dbReference>
<proteinExistence type="predicted"/>
<dbReference type="CDD" id="cd20071">
    <property type="entry name" value="SET_SMYD"/>
    <property type="match status" value="1"/>
</dbReference>
<evidence type="ECO:0000256" key="1">
    <source>
        <dbReference type="ARBA" id="ARBA00022603"/>
    </source>
</evidence>
<evidence type="ECO:0000313" key="5">
    <source>
        <dbReference type="EMBL" id="EGC29833.1"/>
    </source>
</evidence>
<dbReference type="PANTHER" id="PTHR46402:SF2">
    <property type="entry name" value="HISTONE-LYSINE N-TRIMETHYLTRANSFERASE SMYD5"/>
    <property type="match status" value="1"/>
</dbReference>
<dbReference type="PANTHER" id="PTHR46402">
    <property type="entry name" value="SET AND MYND DOMAIN-CONTAINING PROTEIN 5"/>
    <property type="match status" value="1"/>
</dbReference>
<dbReference type="SMART" id="SM00317">
    <property type="entry name" value="SET"/>
    <property type="match status" value="1"/>
</dbReference>
<dbReference type="PROSITE" id="PS50280">
    <property type="entry name" value="SET"/>
    <property type="match status" value="1"/>
</dbReference>
<dbReference type="eggNOG" id="KOG2084">
    <property type="taxonomic scope" value="Eukaryota"/>
</dbReference>
<dbReference type="GO" id="GO:0042799">
    <property type="term" value="F:histone H4K20 methyltransferase activity"/>
    <property type="evidence" value="ECO:0000318"/>
    <property type="project" value="GO_Central"/>
</dbReference>
<protein>
    <recommendedName>
        <fullName evidence="4">SET domain-containing protein</fullName>
    </recommendedName>
</protein>
<sequence length="343" mass="39772">MFNQLIKRTFCTNNKLNNVVINDLYKFILNNNKLVEIKESDKKGRGLFYTQNTQLPVINKETNKPNILFKEEPFISYPSIIKLDHDKICNHCLKSLENNNSNNNNNNHTECEGCNVKYCSNECKEKASLQYHSVLCKSNGSGFHYLEKHSQIEKRRFPLLAGKILARVLMGYHLEKSANKTWFPLQMLTFANKPAPLEWKDDYLIFSRSLLKGMKESSLKKFNYDWFVKVMQILYLNTIGIDIDPNQTTTKMSTPESSIGLYFLTSFINHSCDPNAYVQFPNDHTAEIRLLKPINPGEEITISYADTSKDIIDRRSQLFENYGFNCECPKCLNELKLKKEKAT</sequence>
<dbReference type="STRING" id="5786.F1A1T7"/>
<dbReference type="OrthoDB" id="5945798at2759"/>
<dbReference type="SUPFAM" id="SSF82199">
    <property type="entry name" value="SET domain"/>
    <property type="match status" value="1"/>
</dbReference>
<dbReference type="InParanoid" id="F1A1T7"/>
<dbReference type="InterPro" id="IPR046341">
    <property type="entry name" value="SET_dom_sf"/>
</dbReference>
<keyword evidence="1" id="KW-0489">Methyltransferase</keyword>
<dbReference type="Gene3D" id="2.170.270.10">
    <property type="entry name" value="SET domain"/>
    <property type="match status" value="1"/>
</dbReference>
<gene>
    <name evidence="5" type="ORF">DICPUDRAFT_90323</name>
</gene>
<keyword evidence="6" id="KW-1185">Reference proteome</keyword>
<dbReference type="OMA" id="LMAMYQQ"/>
<name>F1A1T7_DICPU</name>
<dbReference type="InterPro" id="IPR001214">
    <property type="entry name" value="SET_dom"/>
</dbReference>
<dbReference type="Gene3D" id="6.10.140.2220">
    <property type="match status" value="1"/>
</dbReference>
<keyword evidence="3" id="KW-0949">S-adenosyl-L-methionine</keyword>
<keyword evidence="2" id="KW-0808">Transferase</keyword>
<dbReference type="GeneID" id="10504947"/>
<organism evidence="5 6">
    <name type="scientific">Dictyostelium purpureum</name>
    <name type="common">Slime mold</name>
    <dbReference type="NCBI Taxonomy" id="5786"/>
    <lineage>
        <taxon>Eukaryota</taxon>
        <taxon>Amoebozoa</taxon>
        <taxon>Evosea</taxon>
        <taxon>Eumycetozoa</taxon>
        <taxon>Dictyostelia</taxon>
        <taxon>Dictyosteliales</taxon>
        <taxon>Dictyosteliaceae</taxon>
        <taxon>Dictyostelium</taxon>
    </lineage>
</organism>
<evidence type="ECO:0000259" key="4">
    <source>
        <dbReference type="PROSITE" id="PS50280"/>
    </source>
</evidence>
<dbReference type="Pfam" id="PF00856">
    <property type="entry name" value="SET"/>
    <property type="match status" value="1"/>
</dbReference>
<dbReference type="Proteomes" id="UP000001064">
    <property type="component" value="Unassembled WGS sequence"/>
</dbReference>
<dbReference type="GO" id="GO:0045814">
    <property type="term" value="P:negative regulation of gene expression, epigenetic"/>
    <property type="evidence" value="ECO:0000318"/>
    <property type="project" value="GO_Central"/>
</dbReference>
<reference evidence="6" key="1">
    <citation type="journal article" date="2011" name="Genome Biol.">
        <title>Comparative genomics of the social amoebae Dictyostelium discoideum and Dictyostelium purpureum.</title>
        <authorList>
            <consortium name="US DOE Joint Genome Institute (JGI-PGF)"/>
            <person name="Sucgang R."/>
            <person name="Kuo A."/>
            <person name="Tian X."/>
            <person name="Salerno W."/>
            <person name="Parikh A."/>
            <person name="Feasley C.L."/>
            <person name="Dalin E."/>
            <person name="Tu H."/>
            <person name="Huang E."/>
            <person name="Barry K."/>
            <person name="Lindquist E."/>
            <person name="Shapiro H."/>
            <person name="Bruce D."/>
            <person name="Schmutz J."/>
            <person name="Salamov A."/>
            <person name="Fey P."/>
            <person name="Gaudet P."/>
            <person name="Anjard C."/>
            <person name="Babu M.M."/>
            <person name="Basu S."/>
            <person name="Bushmanova Y."/>
            <person name="van der Wel H."/>
            <person name="Katoh-Kurasawa M."/>
            <person name="Dinh C."/>
            <person name="Coutinho P.M."/>
            <person name="Saito T."/>
            <person name="Elias M."/>
            <person name="Schaap P."/>
            <person name="Kay R.R."/>
            <person name="Henrissat B."/>
            <person name="Eichinger L."/>
            <person name="Rivero F."/>
            <person name="Putnam N.H."/>
            <person name="West C.M."/>
            <person name="Loomis W.F."/>
            <person name="Chisholm R.L."/>
            <person name="Shaulsky G."/>
            <person name="Strassmann J.E."/>
            <person name="Queller D.C."/>
            <person name="Kuspa A."/>
            <person name="Grigoriev I.V."/>
        </authorList>
    </citation>
    <scope>NUCLEOTIDE SEQUENCE [LARGE SCALE GENOMIC DNA]</scope>
    <source>
        <strain evidence="6">QSDP1</strain>
    </source>
</reference>
<dbReference type="FunCoup" id="F1A1T7">
    <property type="interactions" value="40"/>
</dbReference>
<dbReference type="VEuPathDB" id="AmoebaDB:DICPUDRAFT_90323"/>
<dbReference type="Gene3D" id="1.10.220.160">
    <property type="match status" value="1"/>
</dbReference>